<keyword evidence="1" id="KW-0732">Signal</keyword>
<organism evidence="3 4">
    <name type="scientific">Bacteroides nordii</name>
    <dbReference type="NCBI Taxonomy" id="291645"/>
    <lineage>
        <taxon>Bacteria</taxon>
        <taxon>Pseudomonadati</taxon>
        <taxon>Bacteroidota</taxon>
        <taxon>Bacteroidia</taxon>
        <taxon>Bacteroidales</taxon>
        <taxon>Bacteroidaceae</taxon>
        <taxon>Bacteroides</taxon>
    </lineage>
</organism>
<dbReference type="InterPro" id="IPR024311">
    <property type="entry name" value="Lipocalin-like"/>
</dbReference>
<name>A0A413VLA5_9BACE</name>
<feature type="domain" description="Lipocalin-like" evidence="2">
    <location>
        <begin position="104"/>
        <end position="184"/>
    </location>
</feature>
<sequence>MKKLVYLSTSVVFLLAGIISCKQAPATQIINGIVYDASMNNLTIISDQGDTVNISTMDANPQKVPGVLLNDSVRVTCTHEDIDGVKILKADELTITVHSPYYYIQGTWLEPNPINPKEMQGFTLNQNGTASSVNMATLLIKNWNLDNWTLTLQYESIGNKQTITGTDTLNVVKIDADSLVLARKTNVMWRLARQK</sequence>
<gene>
    <name evidence="3" type="ORF">DW888_12745</name>
</gene>
<dbReference type="PROSITE" id="PS51257">
    <property type="entry name" value="PROKAR_LIPOPROTEIN"/>
    <property type="match status" value="1"/>
</dbReference>
<evidence type="ECO:0000313" key="3">
    <source>
        <dbReference type="EMBL" id="RHB34408.1"/>
    </source>
</evidence>
<feature type="signal peptide" evidence="1">
    <location>
        <begin position="1"/>
        <end position="24"/>
    </location>
</feature>
<dbReference type="Pfam" id="PF12702">
    <property type="entry name" value="Lipocalin_3"/>
    <property type="match status" value="1"/>
</dbReference>
<dbReference type="EMBL" id="QSGO01000009">
    <property type="protein sequence ID" value="RHB34408.1"/>
    <property type="molecule type" value="Genomic_DNA"/>
</dbReference>
<evidence type="ECO:0000259" key="2">
    <source>
        <dbReference type="Pfam" id="PF12702"/>
    </source>
</evidence>
<proteinExistence type="predicted"/>
<dbReference type="Proteomes" id="UP000284379">
    <property type="component" value="Unassembled WGS sequence"/>
</dbReference>
<evidence type="ECO:0000256" key="1">
    <source>
        <dbReference type="SAM" id="SignalP"/>
    </source>
</evidence>
<evidence type="ECO:0000313" key="4">
    <source>
        <dbReference type="Proteomes" id="UP000284379"/>
    </source>
</evidence>
<feature type="chain" id="PRO_5019399764" description="Lipocalin-like domain-containing protein" evidence="1">
    <location>
        <begin position="25"/>
        <end position="195"/>
    </location>
</feature>
<dbReference type="AlphaFoldDB" id="A0A413VLA5"/>
<dbReference type="GeneID" id="69502226"/>
<comment type="caution">
    <text evidence="3">The sequence shown here is derived from an EMBL/GenBank/DDBJ whole genome shotgun (WGS) entry which is preliminary data.</text>
</comment>
<accession>A0A413VLA5</accession>
<dbReference type="RefSeq" id="WP_025868086.1">
    <property type="nucleotide sequence ID" value="NZ_CABJFV010000009.1"/>
</dbReference>
<reference evidence="3 4" key="1">
    <citation type="submission" date="2018-08" db="EMBL/GenBank/DDBJ databases">
        <title>A genome reference for cultivated species of the human gut microbiota.</title>
        <authorList>
            <person name="Zou Y."/>
            <person name="Xue W."/>
            <person name="Luo G."/>
        </authorList>
    </citation>
    <scope>NUCLEOTIDE SEQUENCE [LARGE SCALE GENOMIC DNA]</scope>
    <source>
        <strain evidence="3 4">AM40-30BH</strain>
    </source>
</reference>
<protein>
    <recommendedName>
        <fullName evidence="2">Lipocalin-like domain-containing protein</fullName>
    </recommendedName>
</protein>
<dbReference type="Gene3D" id="2.40.128.280">
    <property type="match status" value="1"/>
</dbReference>